<dbReference type="HOGENOM" id="CLU_202024_0_0_1"/>
<reference evidence="2 3" key="1">
    <citation type="submission" date="2015-01" db="EMBL/GenBank/DDBJ databases">
        <title>The Genome Sequence of Fonsecaea pedrosoi CBS 271.37.</title>
        <authorList>
            <consortium name="The Broad Institute Genomics Platform"/>
            <person name="Cuomo C."/>
            <person name="de Hoog S."/>
            <person name="Gorbushina A."/>
            <person name="Stielow B."/>
            <person name="Teixiera M."/>
            <person name="Abouelleil A."/>
            <person name="Chapman S.B."/>
            <person name="Priest M."/>
            <person name="Young S.K."/>
            <person name="Wortman J."/>
            <person name="Nusbaum C."/>
            <person name="Birren B."/>
        </authorList>
    </citation>
    <scope>NUCLEOTIDE SEQUENCE [LARGE SCALE GENOMIC DNA]</scope>
    <source>
        <strain evidence="2 3">CBS 271.37</strain>
    </source>
</reference>
<feature type="region of interest" description="Disordered" evidence="1">
    <location>
        <begin position="1"/>
        <end position="67"/>
    </location>
</feature>
<dbReference type="AlphaFoldDB" id="A0A0D2EJ24"/>
<evidence type="ECO:0000256" key="1">
    <source>
        <dbReference type="SAM" id="MobiDB-lite"/>
    </source>
</evidence>
<dbReference type="Proteomes" id="UP000053029">
    <property type="component" value="Unassembled WGS sequence"/>
</dbReference>
<dbReference type="OrthoDB" id="10437852at2759"/>
<proteinExistence type="predicted"/>
<dbReference type="RefSeq" id="XP_013278190.1">
    <property type="nucleotide sequence ID" value="XM_013422736.1"/>
</dbReference>
<protein>
    <submittedName>
        <fullName evidence="2">Uncharacterized protein</fullName>
    </submittedName>
</protein>
<accession>A0A0D2EJ24</accession>
<evidence type="ECO:0000313" key="2">
    <source>
        <dbReference type="EMBL" id="KIW74382.1"/>
    </source>
</evidence>
<dbReference type="VEuPathDB" id="FungiDB:Z517_12322"/>
<keyword evidence="3" id="KW-1185">Reference proteome</keyword>
<evidence type="ECO:0000313" key="3">
    <source>
        <dbReference type="Proteomes" id="UP000053029"/>
    </source>
</evidence>
<gene>
    <name evidence="2" type="ORF">Z517_12322</name>
</gene>
<sequence length="67" mass="7341">MSPPANDKSKSASLNAETASIQSTSTMSSLKALLHPKNKKEKTRVPPETMEQKTTRTEATATYMAMR</sequence>
<dbReference type="EMBL" id="KN846977">
    <property type="protein sequence ID" value="KIW74382.1"/>
    <property type="molecule type" value="Genomic_DNA"/>
</dbReference>
<dbReference type="GeneID" id="25311812"/>
<name>A0A0D2EJ24_9EURO</name>
<organism evidence="2 3">
    <name type="scientific">Fonsecaea pedrosoi CBS 271.37</name>
    <dbReference type="NCBI Taxonomy" id="1442368"/>
    <lineage>
        <taxon>Eukaryota</taxon>
        <taxon>Fungi</taxon>
        <taxon>Dikarya</taxon>
        <taxon>Ascomycota</taxon>
        <taxon>Pezizomycotina</taxon>
        <taxon>Eurotiomycetes</taxon>
        <taxon>Chaetothyriomycetidae</taxon>
        <taxon>Chaetothyriales</taxon>
        <taxon>Herpotrichiellaceae</taxon>
        <taxon>Fonsecaea</taxon>
    </lineage>
</organism>
<feature type="compositionally biased region" description="Polar residues" evidence="1">
    <location>
        <begin position="11"/>
        <end position="29"/>
    </location>
</feature>